<proteinExistence type="inferred from homology"/>
<gene>
    <name evidence="3" type="ORF">RND71_034799</name>
</gene>
<organism evidence="3 4">
    <name type="scientific">Anisodus tanguticus</name>
    <dbReference type="NCBI Taxonomy" id="243964"/>
    <lineage>
        <taxon>Eukaryota</taxon>
        <taxon>Viridiplantae</taxon>
        <taxon>Streptophyta</taxon>
        <taxon>Embryophyta</taxon>
        <taxon>Tracheophyta</taxon>
        <taxon>Spermatophyta</taxon>
        <taxon>Magnoliopsida</taxon>
        <taxon>eudicotyledons</taxon>
        <taxon>Gunneridae</taxon>
        <taxon>Pentapetalae</taxon>
        <taxon>asterids</taxon>
        <taxon>lamiids</taxon>
        <taxon>Solanales</taxon>
        <taxon>Solanaceae</taxon>
        <taxon>Solanoideae</taxon>
        <taxon>Hyoscyameae</taxon>
        <taxon>Anisodus</taxon>
    </lineage>
</organism>
<keyword evidence="2" id="KW-0732">Signal</keyword>
<comment type="similarity">
    <text evidence="1">Belongs to the peptidase S8 family.</text>
</comment>
<dbReference type="Proteomes" id="UP001291623">
    <property type="component" value="Unassembled WGS sequence"/>
</dbReference>
<accession>A0AAE1R3V9</accession>
<evidence type="ECO:0000256" key="1">
    <source>
        <dbReference type="ARBA" id="ARBA00011073"/>
    </source>
</evidence>
<dbReference type="AlphaFoldDB" id="A0AAE1R3V9"/>
<dbReference type="PANTHER" id="PTHR10795">
    <property type="entry name" value="PROPROTEIN CONVERTASE SUBTILISIN/KEXIN"/>
    <property type="match status" value="1"/>
</dbReference>
<evidence type="ECO:0000313" key="4">
    <source>
        <dbReference type="Proteomes" id="UP001291623"/>
    </source>
</evidence>
<evidence type="ECO:0000256" key="2">
    <source>
        <dbReference type="ARBA" id="ARBA00022729"/>
    </source>
</evidence>
<dbReference type="EMBL" id="JAVYJV010000019">
    <property type="protein sequence ID" value="KAK4344623.1"/>
    <property type="molecule type" value="Genomic_DNA"/>
</dbReference>
<comment type="caution">
    <text evidence="3">The sequence shown here is derived from an EMBL/GenBank/DDBJ whole genome shotgun (WGS) entry which is preliminary data.</text>
</comment>
<evidence type="ECO:0000313" key="3">
    <source>
        <dbReference type="EMBL" id="KAK4344623.1"/>
    </source>
</evidence>
<name>A0AAE1R3V9_9SOLA</name>
<sequence>MLINSAYGNFLATPYDFGAGVATISGSLKPGLVYETEITDYLQFLCSTGYNASTIKLISTELPNNFSCPTNISSDKSISNMNYPSMPFLYPQKKKKPSKLFELTNISEDEEESAKRGWKRPEINIKKTNNNIIEKYYTLSKRHTRLTYT</sequence>
<dbReference type="InterPro" id="IPR045051">
    <property type="entry name" value="SBT"/>
</dbReference>
<dbReference type="Gene3D" id="2.60.40.2310">
    <property type="match status" value="1"/>
</dbReference>
<protein>
    <submittedName>
        <fullName evidence="3">Uncharacterized protein</fullName>
    </submittedName>
</protein>
<reference evidence="3" key="1">
    <citation type="submission" date="2023-12" db="EMBL/GenBank/DDBJ databases">
        <title>Genome assembly of Anisodus tanguticus.</title>
        <authorList>
            <person name="Wang Y.-J."/>
        </authorList>
    </citation>
    <scope>NUCLEOTIDE SEQUENCE</scope>
    <source>
        <strain evidence="3">KB-2021</strain>
        <tissue evidence="3">Leaf</tissue>
    </source>
</reference>
<keyword evidence="4" id="KW-1185">Reference proteome</keyword>